<organism evidence="2 3">
    <name type="scientific">Trichinella pseudospiralis</name>
    <name type="common">Parasitic roundworm</name>
    <dbReference type="NCBI Taxonomy" id="6337"/>
    <lineage>
        <taxon>Eukaryota</taxon>
        <taxon>Metazoa</taxon>
        <taxon>Ecdysozoa</taxon>
        <taxon>Nematoda</taxon>
        <taxon>Enoplea</taxon>
        <taxon>Dorylaimia</taxon>
        <taxon>Trichinellida</taxon>
        <taxon>Trichinellidae</taxon>
        <taxon>Trichinella</taxon>
    </lineage>
</organism>
<accession>A0A0V1F390</accession>
<dbReference type="Proteomes" id="UP000054995">
    <property type="component" value="Unassembled WGS sequence"/>
</dbReference>
<gene>
    <name evidence="2" type="ORF">T4D_13338</name>
</gene>
<comment type="caution">
    <text evidence="2">The sequence shown here is derived from an EMBL/GenBank/DDBJ whole genome shotgun (WGS) entry which is preliminary data.</text>
</comment>
<name>A0A0V1F390_TRIPS</name>
<sequence>MVKLSFAILLIRTPSYAVAAMTSHTEEPFLASLHGALKYTGPPSLSQLECVHPFDMPLHVQKNGKPSFAVWAPKVFLLTATQTAFLSPLHQIIRVIFFHMPGLVTVHTLYSSKHVTNHTTDDHTAIAQRRQQQQRQHSFPCTVPDRENQVQQDRRPYRNIKRLYIWAVVSECESGCWHQTICTNSICFLAPSATFEKVVDDILPVRQISQSFSMSHSHISIPFTNCSLVNFLTASISLCPMLQIVALSSTCTAYESILEIHRTVTEDSALVTSLLHFDTKAPLFITSNNVVKNLSLCPQIAWCRVRQRYGSACSFSFALDTFGTQAHRFAPNTLSEGDGQRYKKKLVKSILAQLGTSARMRRAHEVQLALLEVGKPSLCSSLKNSAFSVHTTNASSSFVGFETFIDSRKKRV</sequence>
<reference evidence="2 3" key="1">
    <citation type="submission" date="2015-01" db="EMBL/GenBank/DDBJ databases">
        <title>Evolution of Trichinella species and genotypes.</title>
        <authorList>
            <person name="Korhonen P.K."/>
            <person name="Edoardo P."/>
            <person name="Giuseppe L.R."/>
            <person name="Gasser R.B."/>
        </authorList>
    </citation>
    <scope>NUCLEOTIDE SEQUENCE [LARGE SCALE GENOMIC DNA]</scope>
    <source>
        <strain evidence="2">ISS470</strain>
    </source>
</reference>
<dbReference type="AlphaFoldDB" id="A0A0V1F390"/>
<keyword evidence="1" id="KW-0732">Signal</keyword>
<evidence type="ECO:0000313" key="2">
    <source>
        <dbReference type="EMBL" id="KRY80601.1"/>
    </source>
</evidence>
<feature type="chain" id="PRO_5006877703" evidence="1">
    <location>
        <begin position="20"/>
        <end position="412"/>
    </location>
</feature>
<evidence type="ECO:0000256" key="1">
    <source>
        <dbReference type="SAM" id="SignalP"/>
    </source>
</evidence>
<proteinExistence type="predicted"/>
<evidence type="ECO:0000313" key="3">
    <source>
        <dbReference type="Proteomes" id="UP000054995"/>
    </source>
</evidence>
<feature type="signal peptide" evidence="1">
    <location>
        <begin position="1"/>
        <end position="19"/>
    </location>
</feature>
<protein>
    <submittedName>
        <fullName evidence="2">Uncharacterized protein</fullName>
    </submittedName>
</protein>
<keyword evidence="3" id="KW-1185">Reference proteome</keyword>
<dbReference type="EMBL" id="JYDT01000403">
    <property type="protein sequence ID" value="KRY80601.1"/>
    <property type="molecule type" value="Genomic_DNA"/>
</dbReference>